<reference evidence="2 3" key="1">
    <citation type="submission" date="2016-07" db="EMBL/GenBank/DDBJ databases">
        <title>Draft genome of the white-rot fungus Obba rivulosa 3A-2.</title>
        <authorList>
            <consortium name="DOE Joint Genome Institute"/>
            <person name="Miettinen O."/>
            <person name="Riley R."/>
            <person name="Acob R."/>
            <person name="Barry K."/>
            <person name="Cullen D."/>
            <person name="De Vries R."/>
            <person name="Hainaut M."/>
            <person name="Hatakka A."/>
            <person name="Henrissat B."/>
            <person name="Hilden K."/>
            <person name="Kuo R."/>
            <person name="Labutti K."/>
            <person name="Lipzen A."/>
            <person name="Makela M.R."/>
            <person name="Sandor L."/>
            <person name="Spatafora J.W."/>
            <person name="Grigoriev I.V."/>
            <person name="Hibbett D.S."/>
        </authorList>
    </citation>
    <scope>NUCLEOTIDE SEQUENCE [LARGE SCALE GENOMIC DNA]</scope>
    <source>
        <strain evidence="2 3">3A-2</strain>
    </source>
</reference>
<organism evidence="2 3">
    <name type="scientific">Obba rivulosa</name>
    <dbReference type="NCBI Taxonomy" id="1052685"/>
    <lineage>
        <taxon>Eukaryota</taxon>
        <taxon>Fungi</taxon>
        <taxon>Dikarya</taxon>
        <taxon>Basidiomycota</taxon>
        <taxon>Agaricomycotina</taxon>
        <taxon>Agaricomycetes</taxon>
        <taxon>Polyporales</taxon>
        <taxon>Gelatoporiaceae</taxon>
        <taxon>Obba</taxon>
    </lineage>
</organism>
<name>A0A8E2DLV3_9APHY</name>
<evidence type="ECO:0000313" key="2">
    <source>
        <dbReference type="EMBL" id="OCH90264.1"/>
    </source>
</evidence>
<proteinExistence type="predicted"/>
<evidence type="ECO:0000313" key="3">
    <source>
        <dbReference type="Proteomes" id="UP000250043"/>
    </source>
</evidence>
<dbReference type="EMBL" id="KV722408">
    <property type="protein sequence ID" value="OCH90264.1"/>
    <property type="molecule type" value="Genomic_DNA"/>
</dbReference>
<protein>
    <submittedName>
        <fullName evidence="2">Uncharacterized protein</fullName>
    </submittedName>
</protein>
<feature type="compositionally biased region" description="Basic and acidic residues" evidence="1">
    <location>
        <begin position="10"/>
        <end position="20"/>
    </location>
</feature>
<dbReference type="AlphaFoldDB" id="A0A8E2DLV3"/>
<feature type="region of interest" description="Disordered" evidence="1">
    <location>
        <begin position="1"/>
        <end position="23"/>
    </location>
</feature>
<keyword evidence="3" id="KW-1185">Reference proteome</keyword>
<evidence type="ECO:0000256" key="1">
    <source>
        <dbReference type="SAM" id="MobiDB-lite"/>
    </source>
</evidence>
<accession>A0A8E2DLV3</accession>
<gene>
    <name evidence="2" type="ORF">OBBRIDRAFT_793502</name>
</gene>
<sequence>MPGTHLRPRRRDDGRPKKTSEMPIEESCGLITKSQRADEHFRVFSAPSAPSQLELRMYIPPNARLHEQLHICINESMDEVSGWFEMNNVWVYESMNAMRIGYSTRRHSNVRRHLHAHTCILIQYSEAVTWRPACGTRPQAAEPHAGDGHAGIHQNGPPLSPAFTPFVVRLSIPYNVPSASRVCSENLLALFSCIERTSASQ</sequence>
<dbReference type="Proteomes" id="UP000250043">
    <property type="component" value="Unassembled WGS sequence"/>
</dbReference>